<dbReference type="SMART" id="SM00283">
    <property type="entry name" value="MA"/>
    <property type="match status" value="1"/>
</dbReference>
<feature type="transmembrane region" description="Helical" evidence="5">
    <location>
        <begin position="15"/>
        <end position="38"/>
    </location>
</feature>
<dbReference type="InterPro" id="IPR029151">
    <property type="entry name" value="Sensor-like_sf"/>
</dbReference>
<sequence>MQSLVSRLSGVRPQVLLLAVVPMLVAIVLSVAGAAWTVRDLLHRAAGQELERGMTLAESDLAELELRMRGHATGLAQRPDLAAAIAAADAGALRAILVPGLAALREADAAVSVLEATDAAGRVVMRGHNPGRAGDDKSGVADVAAALAGRPAVGREVSPTSGALAIGAALPVRDAAGTIVGTIKVGSNLNDAVVRQLAATSNGAVALFGAGRLIASSIAGLSGEALPEAVLAAQRAGTPVPAATLAIPGAGEVLATVRPIHDLSGRPSGALLIAQSRLPQQQAESRVTLTILLIAGVVLVLAVPAAMIAARRLAHPLGAIAAAMARISAGDTRTEVPARGRGDEIGAMARALETFRQQAEDKIALEAAARAEREARDLRAAALERHTQDFGQSVSAVLDSLSQSAEAMTVSAQAMASSADRTRSDAARTADGAEASSRDLAAVAAATEELTTSVSEISRQVAHAAGAARAAVERAETTDATVRGLSEAASRIGEVVRVIASVAGQTNLLALNATIEAARAGEAGKGFAVVASEVKQLAGQTAGATEGIARQVSAIQDSTALAVDAVTSVASSITLMDEIATTIAAAVEQQGAATREIAASVQAVARQNQEASEAMRTVSGIADAAEESSRNVMSTAAGLAQIAGTLRQEVTDFLRAMREDDGNRRRWDRIPGGGATVRVAVQGTPGREVALIDMSQGGCAIAADEAPPVGTEVRVVLPGGSASVSGRIARTGAGAVAIVFRQDPASAAVVESALARLAAPLQRAA</sequence>
<evidence type="ECO:0000256" key="4">
    <source>
        <dbReference type="SAM" id="MobiDB-lite"/>
    </source>
</evidence>
<dbReference type="PROSITE" id="PS50111">
    <property type="entry name" value="CHEMOTAXIS_TRANSDUC_2"/>
    <property type="match status" value="1"/>
</dbReference>
<dbReference type="PANTHER" id="PTHR32089:SF112">
    <property type="entry name" value="LYSOZYME-LIKE PROTEIN-RELATED"/>
    <property type="match status" value="1"/>
</dbReference>
<proteinExistence type="inferred from homology"/>
<dbReference type="PROSITE" id="PS50885">
    <property type="entry name" value="HAMP"/>
    <property type="match status" value="1"/>
</dbReference>
<feature type="domain" description="HAMP" evidence="7">
    <location>
        <begin position="311"/>
        <end position="364"/>
    </location>
</feature>
<name>A0ABN6P5P4_9PROT</name>
<keyword evidence="5" id="KW-1133">Transmembrane helix</keyword>
<dbReference type="SUPFAM" id="SSF103190">
    <property type="entry name" value="Sensory domain-like"/>
    <property type="match status" value="1"/>
</dbReference>
<dbReference type="EMBL" id="AP025637">
    <property type="protein sequence ID" value="BDG73776.1"/>
    <property type="molecule type" value="Genomic_DNA"/>
</dbReference>
<keyword evidence="5" id="KW-0472">Membrane</keyword>
<reference evidence="8 9" key="1">
    <citation type="journal article" date="2016" name="Microbes Environ.">
        <title>Phylogenetically diverse aerobic anoxygenic phototrophic bacteria isolated from epilithic biofilms in Tama river, Japan.</title>
        <authorList>
            <person name="Hirose S."/>
            <person name="Matsuura K."/>
            <person name="Haruta S."/>
        </authorList>
    </citation>
    <scope>NUCLEOTIDE SEQUENCE [LARGE SCALE GENOMIC DNA]</scope>
    <source>
        <strain evidence="8 9">S08</strain>
    </source>
</reference>
<dbReference type="Pfam" id="PF00672">
    <property type="entry name" value="HAMP"/>
    <property type="match status" value="1"/>
</dbReference>
<feature type="region of interest" description="Disordered" evidence="4">
    <location>
        <begin position="412"/>
        <end position="434"/>
    </location>
</feature>
<dbReference type="SUPFAM" id="SSF58104">
    <property type="entry name" value="Methyl-accepting chemotaxis protein (MCP) signaling domain"/>
    <property type="match status" value="1"/>
</dbReference>
<dbReference type="InterPro" id="IPR009875">
    <property type="entry name" value="PilZ_domain"/>
</dbReference>
<feature type="domain" description="Methyl-accepting transducer" evidence="6">
    <location>
        <begin position="404"/>
        <end position="626"/>
    </location>
</feature>
<keyword evidence="1 3" id="KW-0807">Transducer</keyword>
<evidence type="ECO:0000256" key="2">
    <source>
        <dbReference type="ARBA" id="ARBA00029447"/>
    </source>
</evidence>
<evidence type="ECO:0000256" key="5">
    <source>
        <dbReference type="SAM" id="Phobius"/>
    </source>
</evidence>
<dbReference type="PANTHER" id="PTHR32089">
    <property type="entry name" value="METHYL-ACCEPTING CHEMOTAXIS PROTEIN MCPB"/>
    <property type="match status" value="1"/>
</dbReference>
<evidence type="ECO:0000313" key="8">
    <source>
        <dbReference type="EMBL" id="BDG73776.1"/>
    </source>
</evidence>
<dbReference type="InterPro" id="IPR004089">
    <property type="entry name" value="MCPsignal_dom"/>
</dbReference>
<dbReference type="Gene3D" id="1.10.287.950">
    <property type="entry name" value="Methyl-accepting chemotaxis protein"/>
    <property type="match status" value="1"/>
</dbReference>
<evidence type="ECO:0000259" key="7">
    <source>
        <dbReference type="PROSITE" id="PS50885"/>
    </source>
</evidence>
<evidence type="ECO:0000256" key="3">
    <source>
        <dbReference type="PROSITE-ProRule" id="PRU00284"/>
    </source>
</evidence>
<dbReference type="Pfam" id="PF00015">
    <property type="entry name" value="MCPsignal"/>
    <property type="match status" value="1"/>
</dbReference>
<protein>
    <submittedName>
        <fullName evidence="8">Methyl-accepting chemotaxis protein</fullName>
    </submittedName>
</protein>
<dbReference type="Gene3D" id="3.30.450.20">
    <property type="entry name" value="PAS domain"/>
    <property type="match status" value="1"/>
</dbReference>
<feature type="transmembrane region" description="Helical" evidence="5">
    <location>
        <begin position="287"/>
        <end position="310"/>
    </location>
</feature>
<dbReference type="CDD" id="cd06225">
    <property type="entry name" value="HAMP"/>
    <property type="match status" value="1"/>
</dbReference>
<dbReference type="SMART" id="SM00304">
    <property type="entry name" value="HAMP"/>
    <property type="match status" value="1"/>
</dbReference>
<keyword evidence="9" id="KW-1185">Reference proteome</keyword>
<accession>A0ABN6P5P4</accession>
<dbReference type="Gene3D" id="6.10.340.10">
    <property type="match status" value="1"/>
</dbReference>
<organism evidence="8 9">
    <name type="scientific">Roseomonas fluvialis</name>
    <dbReference type="NCBI Taxonomy" id="1750527"/>
    <lineage>
        <taxon>Bacteria</taxon>
        <taxon>Pseudomonadati</taxon>
        <taxon>Pseudomonadota</taxon>
        <taxon>Alphaproteobacteria</taxon>
        <taxon>Acetobacterales</taxon>
        <taxon>Roseomonadaceae</taxon>
        <taxon>Roseomonas</taxon>
    </lineage>
</organism>
<evidence type="ECO:0000313" key="9">
    <source>
        <dbReference type="Proteomes" id="UP000831327"/>
    </source>
</evidence>
<dbReference type="InterPro" id="IPR003660">
    <property type="entry name" value="HAMP_dom"/>
</dbReference>
<gene>
    <name evidence="8" type="ORF">Rmf_37050</name>
</gene>
<dbReference type="Pfam" id="PF07238">
    <property type="entry name" value="PilZ"/>
    <property type="match status" value="1"/>
</dbReference>
<comment type="similarity">
    <text evidence="2">Belongs to the methyl-accepting chemotaxis (MCP) protein family.</text>
</comment>
<evidence type="ECO:0000256" key="1">
    <source>
        <dbReference type="ARBA" id="ARBA00023224"/>
    </source>
</evidence>
<dbReference type="Proteomes" id="UP000831327">
    <property type="component" value="Chromosome"/>
</dbReference>
<dbReference type="RefSeq" id="WP_244407985.1">
    <property type="nucleotide sequence ID" value="NZ_AP025637.1"/>
</dbReference>
<evidence type="ECO:0000259" key="6">
    <source>
        <dbReference type="PROSITE" id="PS50111"/>
    </source>
</evidence>
<keyword evidence="5" id="KW-0812">Transmembrane</keyword>